<feature type="region of interest" description="Disordered" evidence="1">
    <location>
        <begin position="167"/>
        <end position="196"/>
    </location>
</feature>
<sequence>MLFPTPPLFPLPPCLRRRQAWRPLLRRRRGAPPCHCWPGRSRPTQGNSSKPSSGVSRVSRIQIVGNVACVLGPFLTGSLPGDFARVWSRARPMEANEDILVLLLERVTSHVALVRAAVGCRRWRRAVADAAFLRRFRSLHGPPFATFYPLEGRGWASVLSRVAADGGSPPLLPRFPPRRRGALAYQGQQGKPPPDG</sequence>
<proteinExistence type="predicted"/>
<dbReference type="PANTHER" id="PTHR33207">
    <property type="entry name" value="F-BOX DOMAIN CONTAINING PROTEIN-RELATED"/>
    <property type="match status" value="1"/>
</dbReference>
<protein>
    <recommendedName>
        <fullName evidence="4">F-box domain-containing protein</fullName>
    </recommendedName>
</protein>
<organism evidence="2 3">
    <name type="scientific">Digitaria exilis</name>
    <dbReference type="NCBI Taxonomy" id="1010633"/>
    <lineage>
        <taxon>Eukaryota</taxon>
        <taxon>Viridiplantae</taxon>
        <taxon>Streptophyta</taxon>
        <taxon>Embryophyta</taxon>
        <taxon>Tracheophyta</taxon>
        <taxon>Spermatophyta</taxon>
        <taxon>Magnoliopsida</taxon>
        <taxon>Liliopsida</taxon>
        <taxon>Poales</taxon>
        <taxon>Poaceae</taxon>
        <taxon>PACMAD clade</taxon>
        <taxon>Panicoideae</taxon>
        <taxon>Panicodae</taxon>
        <taxon>Paniceae</taxon>
        <taxon>Anthephorinae</taxon>
        <taxon>Digitaria</taxon>
    </lineage>
</organism>
<dbReference type="AlphaFoldDB" id="A0A835EH79"/>
<name>A0A835EH79_9POAL</name>
<evidence type="ECO:0000256" key="1">
    <source>
        <dbReference type="SAM" id="MobiDB-lite"/>
    </source>
</evidence>
<dbReference type="SUPFAM" id="SSF81383">
    <property type="entry name" value="F-box domain"/>
    <property type="match status" value="1"/>
</dbReference>
<evidence type="ECO:0008006" key="4">
    <source>
        <dbReference type="Google" id="ProtNLM"/>
    </source>
</evidence>
<feature type="region of interest" description="Disordered" evidence="1">
    <location>
        <begin position="35"/>
        <end position="54"/>
    </location>
</feature>
<accession>A0A835EH79</accession>
<reference evidence="2" key="1">
    <citation type="submission" date="2020-07" db="EMBL/GenBank/DDBJ databases">
        <title>Genome sequence and genetic diversity analysis of an under-domesticated orphan crop, white fonio (Digitaria exilis).</title>
        <authorList>
            <person name="Bennetzen J.L."/>
            <person name="Chen S."/>
            <person name="Ma X."/>
            <person name="Wang X."/>
            <person name="Yssel A.E.J."/>
            <person name="Chaluvadi S.R."/>
            <person name="Johnson M."/>
            <person name="Gangashetty P."/>
            <person name="Hamidou F."/>
            <person name="Sanogo M.D."/>
            <person name="Zwaenepoel A."/>
            <person name="Wallace J."/>
            <person name="Van De Peer Y."/>
            <person name="Van Deynze A."/>
        </authorList>
    </citation>
    <scope>NUCLEOTIDE SEQUENCE</scope>
    <source>
        <tissue evidence="2">Leaves</tissue>
    </source>
</reference>
<evidence type="ECO:0000313" key="3">
    <source>
        <dbReference type="Proteomes" id="UP000636709"/>
    </source>
</evidence>
<keyword evidence="3" id="KW-1185">Reference proteome</keyword>
<dbReference type="InterPro" id="IPR036047">
    <property type="entry name" value="F-box-like_dom_sf"/>
</dbReference>
<dbReference type="Proteomes" id="UP000636709">
    <property type="component" value="Unassembled WGS sequence"/>
</dbReference>
<gene>
    <name evidence="2" type="ORF">HU200_039915</name>
</gene>
<comment type="caution">
    <text evidence="2">The sequence shown here is derived from an EMBL/GenBank/DDBJ whole genome shotgun (WGS) entry which is preliminary data.</text>
</comment>
<evidence type="ECO:0000313" key="2">
    <source>
        <dbReference type="EMBL" id="KAF8692306.1"/>
    </source>
</evidence>
<dbReference type="EMBL" id="JACEFO010001947">
    <property type="protein sequence ID" value="KAF8692306.1"/>
    <property type="molecule type" value="Genomic_DNA"/>
</dbReference>